<dbReference type="GO" id="GO:0009055">
    <property type="term" value="F:electron transfer activity"/>
    <property type="evidence" value="ECO:0007669"/>
    <property type="project" value="InterPro"/>
</dbReference>
<feature type="transmembrane region" description="Helical" evidence="14">
    <location>
        <begin position="297"/>
        <end position="316"/>
    </location>
</feature>
<feature type="signal peptide" evidence="15">
    <location>
        <begin position="1"/>
        <end position="29"/>
    </location>
</feature>
<comment type="subcellular location">
    <subcellularLocation>
        <location evidence="2">Cell membrane</location>
        <topology evidence="2">Multi-pass membrane protein</topology>
    </subcellularLocation>
</comment>
<name>A0AA43M6S3_9BURK</name>
<keyword evidence="15" id="KW-0732">Signal</keyword>
<keyword evidence="5" id="KW-1003">Cell membrane</keyword>
<dbReference type="Proteomes" id="UP001161160">
    <property type="component" value="Unassembled WGS sequence"/>
</dbReference>
<evidence type="ECO:0000256" key="11">
    <source>
        <dbReference type="ARBA" id="ARBA00023004"/>
    </source>
</evidence>
<keyword evidence="10 14" id="KW-1133">Transmembrane helix</keyword>
<dbReference type="GO" id="GO:0036397">
    <property type="term" value="F:formate dehydrogenase (quinone) activity"/>
    <property type="evidence" value="ECO:0007669"/>
    <property type="project" value="TreeGrafter"/>
</dbReference>
<dbReference type="GO" id="GO:0009326">
    <property type="term" value="C:formate dehydrogenase complex"/>
    <property type="evidence" value="ECO:0007669"/>
    <property type="project" value="InterPro"/>
</dbReference>
<dbReference type="PANTHER" id="PTHR30074">
    <property type="entry name" value="FORMATE DEHYDROGENASE, NITRATE-INDUCIBLE, CYTOCHROME B556 FDN SUBUNIT"/>
    <property type="match status" value="1"/>
</dbReference>
<comment type="caution">
    <text evidence="17">The sequence shown here is derived from an EMBL/GenBank/DDBJ whole genome shotgun (WGS) entry which is preliminary data.</text>
</comment>
<keyword evidence="9" id="KW-0249">Electron transport</keyword>
<feature type="transmembrane region" description="Helical" evidence="14">
    <location>
        <begin position="200"/>
        <end position="220"/>
    </location>
</feature>
<feature type="compositionally biased region" description="Polar residues" evidence="13">
    <location>
        <begin position="48"/>
        <end position="63"/>
    </location>
</feature>
<evidence type="ECO:0000256" key="3">
    <source>
        <dbReference type="ARBA" id="ARBA00010747"/>
    </source>
</evidence>
<dbReference type="NCBIfam" id="TIGR01583">
    <property type="entry name" value="formate-DH-gamm"/>
    <property type="match status" value="1"/>
</dbReference>
<evidence type="ECO:0000256" key="14">
    <source>
        <dbReference type="SAM" id="Phobius"/>
    </source>
</evidence>
<feature type="domain" description="Cytochrome b561 bacterial/Ni-hydrogenase" evidence="16">
    <location>
        <begin position="148"/>
        <end position="331"/>
    </location>
</feature>
<keyword evidence="18" id="KW-1185">Reference proteome</keyword>
<organism evidence="17 18">
    <name type="scientific">Polynucleobacter sphagniphilus</name>
    <dbReference type="NCBI Taxonomy" id="1743169"/>
    <lineage>
        <taxon>Bacteria</taxon>
        <taxon>Pseudomonadati</taxon>
        <taxon>Pseudomonadota</taxon>
        <taxon>Betaproteobacteria</taxon>
        <taxon>Burkholderiales</taxon>
        <taxon>Burkholderiaceae</taxon>
        <taxon>Polynucleobacter</taxon>
    </lineage>
</organism>
<evidence type="ECO:0000256" key="13">
    <source>
        <dbReference type="SAM" id="MobiDB-lite"/>
    </source>
</evidence>
<evidence type="ECO:0000256" key="9">
    <source>
        <dbReference type="ARBA" id="ARBA00022982"/>
    </source>
</evidence>
<proteinExistence type="inferred from homology"/>
<evidence type="ECO:0000256" key="10">
    <source>
        <dbReference type="ARBA" id="ARBA00022989"/>
    </source>
</evidence>
<dbReference type="InterPro" id="IPR006471">
    <property type="entry name" value="Formate_DH_gsu"/>
</dbReference>
<dbReference type="InterPro" id="IPR016174">
    <property type="entry name" value="Di-haem_cyt_TM"/>
</dbReference>
<evidence type="ECO:0000256" key="12">
    <source>
        <dbReference type="ARBA" id="ARBA00023136"/>
    </source>
</evidence>
<gene>
    <name evidence="17" type="ORF">M2127_000475</name>
</gene>
<dbReference type="GO" id="GO:0009061">
    <property type="term" value="P:anaerobic respiration"/>
    <property type="evidence" value="ECO:0007669"/>
    <property type="project" value="TreeGrafter"/>
</dbReference>
<evidence type="ECO:0000256" key="6">
    <source>
        <dbReference type="ARBA" id="ARBA00022617"/>
    </source>
</evidence>
<evidence type="ECO:0000313" key="18">
    <source>
        <dbReference type="Proteomes" id="UP001161160"/>
    </source>
</evidence>
<feature type="transmembrane region" description="Helical" evidence="14">
    <location>
        <begin position="110"/>
        <end position="131"/>
    </location>
</feature>
<keyword evidence="6" id="KW-0349">Heme</keyword>
<evidence type="ECO:0000256" key="8">
    <source>
        <dbReference type="ARBA" id="ARBA00022723"/>
    </source>
</evidence>
<dbReference type="Gene3D" id="1.20.950.20">
    <property type="entry name" value="Transmembrane di-heme cytochromes, Chain C"/>
    <property type="match status" value="1"/>
</dbReference>
<dbReference type="AlphaFoldDB" id="A0AA43M6S3"/>
<evidence type="ECO:0000256" key="1">
    <source>
        <dbReference type="ARBA" id="ARBA00001971"/>
    </source>
</evidence>
<dbReference type="GO" id="GO:0008863">
    <property type="term" value="F:formate dehydrogenase (NAD+) activity"/>
    <property type="evidence" value="ECO:0007669"/>
    <property type="project" value="InterPro"/>
</dbReference>
<dbReference type="GO" id="GO:0046872">
    <property type="term" value="F:metal ion binding"/>
    <property type="evidence" value="ECO:0007669"/>
    <property type="project" value="UniProtKB-KW"/>
</dbReference>
<dbReference type="Pfam" id="PF01292">
    <property type="entry name" value="Ni_hydr_CYTB"/>
    <property type="match status" value="1"/>
</dbReference>
<comment type="similarity">
    <text evidence="3">Belongs to the formate dehydrogenase gamma subunit family.</text>
</comment>
<feature type="transmembrane region" description="Helical" evidence="14">
    <location>
        <begin position="256"/>
        <end position="276"/>
    </location>
</feature>
<evidence type="ECO:0000256" key="2">
    <source>
        <dbReference type="ARBA" id="ARBA00004651"/>
    </source>
</evidence>
<dbReference type="RefSeq" id="WP_280756533.1">
    <property type="nucleotide sequence ID" value="NZ_JARXXW010000002.1"/>
</dbReference>
<protein>
    <submittedName>
        <fullName evidence="17">Formate dehydrogenase subunit gamma</fullName>
    </submittedName>
</protein>
<sequence length="350" mass="38760">MTQSFFRVVRPLILALGLTLTLASGFSFAERAPMAPLPSPSGVDVPRNPNSLANGTQAQSQPANSPPASGPIWETANSDPLNYVSIPDTQAGVLIQRSGQQWRLIRNGIVTVYGAWLLAISVFGIAALYLLKGPIKLHEPLSGVMIKRFSRFERFAHWTMAYSFVALAFTGLMILYGKYFAMPVIGGLAYGKFLFVCKNIHNFTGPLFTLSIIVFFCLFVRKNLLDKVDIEWLMAFGGILSGKHVPSGFFNLGEKIWFWCGMVILGLTISASGWVLDMIVPFIHIEYWRGTMQLANLVHAIGALLMTAMAMGHIYIGTIGMQGSIDGMKTGYVDQTWAKEHHEIWYNEIK</sequence>
<evidence type="ECO:0000313" key="17">
    <source>
        <dbReference type="EMBL" id="MDH6503188.1"/>
    </source>
</evidence>
<comment type="cofactor">
    <cofactor evidence="1">
        <name>heme</name>
        <dbReference type="ChEBI" id="CHEBI:30413"/>
    </cofactor>
</comment>
<evidence type="ECO:0000259" key="16">
    <source>
        <dbReference type="Pfam" id="PF01292"/>
    </source>
</evidence>
<reference evidence="17" key="1">
    <citation type="submission" date="2023-04" db="EMBL/GenBank/DDBJ databases">
        <title>Genome Encyclopedia of Bacteria and Archaea VI: Functional Genomics of Type Strains.</title>
        <authorList>
            <person name="Whitman W."/>
        </authorList>
    </citation>
    <scope>NUCLEOTIDE SEQUENCE</scope>
    <source>
        <strain evidence="17">Enz.4-51</strain>
    </source>
</reference>
<keyword evidence="8" id="KW-0479">Metal-binding</keyword>
<keyword evidence="7 14" id="KW-0812">Transmembrane</keyword>
<feature type="chain" id="PRO_5041281690" evidence="15">
    <location>
        <begin position="30"/>
        <end position="350"/>
    </location>
</feature>
<feature type="region of interest" description="Disordered" evidence="13">
    <location>
        <begin position="38"/>
        <end position="71"/>
    </location>
</feature>
<evidence type="ECO:0000256" key="7">
    <source>
        <dbReference type="ARBA" id="ARBA00022692"/>
    </source>
</evidence>
<dbReference type="GO" id="GO:0005886">
    <property type="term" value="C:plasma membrane"/>
    <property type="evidence" value="ECO:0007669"/>
    <property type="project" value="UniProtKB-SubCell"/>
</dbReference>
<feature type="transmembrane region" description="Helical" evidence="14">
    <location>
        <begin position="155"/>
        <end position="180"/>
    </location>
</feature>
<dbReference type="InterPro" id="IPR051817">
    <property type="entry name" value="FDH_cytochrome_b556_subunit"/>
</dbReference>
<dbReference type="InterPro" id="IPR011577">
    <property type="entry name" value="Cyt_b561_bac/Ni-Hgenase"/>
</dbReference>
<dbReference type="GO" id="GO:0015944">
    <property type="term" value="P:formate oxidation"/>
    <property type="evidence" value="ECO:0007669"/>
    <property type="project" value="TreeGrafter"/>
</dbReference>
<keyword evidence="12 14" id="KW-0472">Membrane</keyword>
<evidence type="ECO:0000256" key="15">
    <source>
        <dbReference type="SAM" id="SignalP"/>
    </source>
</evidence>
<dbReference type="EMBL" id="JARXYA010000002">
    <property type="protein sequence ID" value="MDH6503188.1"/>
    <property type="molecule type" value="Genomic_DNA"/>
</dbReference>
<dbReference type="PANTHER" id="PTHR30074:SF6">
    <property type="entry name" value="FORMATE DEHYDROGENASE GAMMA SUBUNIT"/>
    <property type="match status" value="1"/>
</dbReference>
<evidence type="ECO:0000256" key="5">
    <source>
        <dbReference type="ARBA" id="ARBA00022475"/>
    </source>
</evidence>
<dbReference type="SUPFAM" id="SSF81342">
    <property type="entry name" value="Transmembrane di-heme cytochromes"/>
    <property type="match status" value="1"/>
</dbReference>
<evidence type="ECO:0000256" key="4">
    <source>
        <dbReference type="ARBA" id="ARBA00022448"/>
    </source>
</evidence>
<dbReference type="GO" id="GO:0022904">
    <property type="term" value="P:respiratory electron transport chain"/>
    <property type="evidence" value="ECO:0007669"/>
    <property type="project" value="InterPro"/>
</dbReference>
<accession>A0AA43M6S3</accession>
<keyword evidence="11" id="KW-0408">Iron</keyword>
<keyword evidence="4" id="KW-0813">Transport</keyword>